<gene>
    <name evidence="1" type="ORF">BJ508DRAFT_312358</name>
</gene>
<evidence type="ECO:0000313" key="1">
    <source>
        <dbReference type="EMBL" id="RPA74996.1"/>
    </source>
</evidence>
<proteinExistence type="predicted"/>
<dbReference type="EMBL" id="ML119774">
    <property type="protein sequence ID" value="RPA74996.1"/>
    <property type="molecule type" value="Genomic_DNA"/>
</dbReference>
<organism evidence="1 2">
    <name type="scientific">Ascobolus immersus RN42</name>
    <dbReference type="NCBI Taxonomy" id="1160509"/>
    <lineage>
        <taxon>Eukaryota</taxon>
        <taxon>Fungi</taxon>
        <taxon>Dikarya</taxon>
        <taxon>Ascomycota</taxon>
        <taxon>Pezizomycotina</taxon>
        <taxon>Pezizomycetes</taxon>
        <taxon>Pezizales</taxon>
        <taxon>Ascobolaceae</taxon>
        <taxon>Ascobolus</taxon>
    </lineage>
</organism>
<name>A0A3N4HPU5_ASCIM</name>
<sequence length="266" mass="30393">MFLPKLSLPSWLSSAAKTTRFAPLIDWATPHGDDKQDCRLPLREQAYIPYSTVKHEYQRGRKFLLFANDEREIPTTHLSWVTLHEFDTNKSNKIADASILSHFGLTSACDTVCQCSCCEASVSTTKSLKYASDEHETSPFLSTGLLFTDISLNKVSDSSDYESKHTSITKQLDHRDEFIHSEPIKSLTYASDQLYELPTHLLDGSHFGTNVPNTILNSDYERRQSCTVSDWGNWTTSIARRTRVRTFKDSLHRDRYICERLLRDSG</sequence>
<protein>
    <submittedName>
        <fullName evidence="1">Uncharacterized protein</fullName>
    </submittedName>
</protein>
<dbReference type="AlphaFoldDB" id="A0A3N4HPU5"/>
<keyword evidence="2" id="KW-1185">Reference proteome</keyword>
<dbReference type="Proteomes" id="UP000275078">
    <property type="component" value="Unassembled WGS sequence"/>
</dbReference>
<evidence type="ECO:0000313" key="2">
    <source>
        <dbReference type="Proteomes" id="UP000275078"/>
    </source>
</evidence>
<reference evidence="1 2" key="1">
    <citation type="journal article" date="2018" name="Nat. Ecol. Evol.">
        <title>Pezizomycetes genomes reveal the molecular basis of ectomycorrhizal truffle lifestyle.</title>
        <authorList>
            <person name="Murat C."/>
            <person name="Payen T."/>
            <person name="Noel B."/>
            <person name="Kuo A."/>
            <person name="Morin E."/>
            <person name="Chen J."/>
            <person name="Kohler A."/>
            <person name="Krizsan K."/>
            <person name="Balestrini R."/>
            <person name="Da Silva C."/>
            <person name="Montanini B."/>
            <person name="Hainaut M."/>
            <person name="Levati E."/>
            <person name="Barry K.W."/>
            <person name="Belfiori B."/>
            <person name="Cichocki N."/>
            <person name="Clum A."/>
            <person name="Dockter R.B."/>
            <person name="Fauchery L."/>
            <person name="Guy J."/>
            <person name="Iotti M."/>
            <person name="Le Tacon F."/>
            <person name="Lindquist E.A."/>
            <person name="Lipzen A."/>
            <person name="Malagnac F."/>
            <person name="Mello A."/>
            <person name="Molinier V."/>
            <person name="Miyauchi S."/>
            <person name="Poulain J."/>
            <person name="Riccioni C."/>
            <person name="Rubini A."/>
            <person name="Sitrit Y."/>
            <person name="Splivallo R."/>
            <person name="Traeger S."/>
            <person name="Wang M."/>
            <person name="Zifcakova L."/>
            <person name="Wipf D."/>
            <person name="Zambonelli A."/>
            <person name="Paolocci F."/>
            <person name="Nowrousian M."/>
            <person name="Ottonello S."/>
            <person name="Baldrian P."/>
            <person name="Spatafora J.W."/>
            <person name="Henrissat B."/>
            <person name="Nagy L.G."/>
            <person name="Aury J.M."/>
            <person name="Wincker P."/>
            <person name="Grigoriev I.V."/>
            <person name="Bonfante P."/>
            <person name="Martin F.M."/>
        </authorList>
    </citation>
    <scope>NUCLEOTIDE SEQUENCE [LARGE SCALE GENOMIC DNA]</scope>
    <source>
        <strain evidence="1 2">RN42</strain>
    </source>
</reference>
<accession>A0A3N4HPU5</accession>